<reference evidence="2 3" key="1">
    <citation type="journal article" date="2013" name="Curr. Biol.">
        <title>The Genome of the Foraminiferan Reticulomyxa filosa.</title>
        <authorList>
            <person name="Glockner G."/>
            <person name="Hulsmann N."/>
            <person name="Schleicher M."/>
            <person name="Noegel A.A."/>
            <person name="Eichinger L."/>
            <person name="Gallinger C."/>
            <person name="Pawlowski J."/>
            <person name="Sierra R."/>
            <person name="Euteneuer U."/>
            <person name="Pillet L."/>
            <person name="Moustafa A."/>
            <person name="Platzer M."/>
            <person name="Groth M."/>
            <person name="Szafranski K."/>
            <person name="Schliwa M."/>
        </authorList>
    </citation>
    <scope>NUCLEOTIDE SEQUENCE [LARGE SCALE GENOMIC DNA]</scope>
</reference>
<evidence type="ECO:0000313" key="3">
    <source>
        <dbReference type="Proteomes" id="UP000023152"/>
    </source>
</evidence>
<evidence type="ECO:0000259" key="1">
    <source>
        <dbReference type="Pfam" id="PF05729"/>
    </source>
</evidence>
<gene>
    <name evidence="2" type="ORF">RFI_22480</name>
</gene>
<comment type="caution">
    <text evidence="2">The sequence shown here is derived from an EMBL/GenBank/DDBJ whole genome shotgun (WGS) entry which is preliminary data.</text>
</comment>
<dbReference type="Gene3D" id="3.40.50.300">
    <property type="entry name" value="P-loop containing nucleotide triphosphate hydrolases"/>
    <property type="match status" value="1"/>
</dbReference>
<dbReference type="Proteomes" id="UP000023152">
    <property type="component" value="Unassembled WGS sequence"/>
</dbReference>
<feature type="non-terminal residue" evidence="2">
    <location>
        <position position="959"/>
    </location>
</feature>
<dbReference type="AlphaFoldDB" id="X6MLN3"/>
<sequence length="959" mass="111390">MQSEPESGKYETEMKVLIKLYDDVMKEEELKKYLDQNNGNVSAAIEQITTILLNQKVIALLYKKTQIHLDIIFLHGQKINRLLTKTQSKRKKLNKLRLSLFDFLFLTFYFDIYEKVEIGETKPGINLQGYCTNMDCLAAKAKLPVWLNLGFCDISFNSDKTAYSCPDCGQSTVTLIVKVMVFNSEHTISSSDNSIPVKDKHYQCFYPIKSGPSYEVRAKKIRQHAKSLEDLISRSEDAMTSNEIINLVAELQKYLITVVKPPKVKNTVRLLEKIQCDYNGDYNQVFDIGRFTILCDNATKLQTAVAVMKKAEKFNLIVSEDKDFFERQSKTHHRFHNIKLYVPKYDVYVEMQATLKNFTTLEGYTVIENPKLSHSLYEHTRAWKPKSAEEEDLKQASDDTLTKINDIICEWIDDKGIQKIANRYKSHLDIGILKPSQLSKNGLEINNNVLLKMTQFVYEQLCTFMPEKMKGKAIYVILYEYYKKYIIGDKNPASCVDFALLLQESRKQEMEEDIAISQALETYIPLQANTYPQDGDNNEKNDTFDCHQHVIAFLEGEEKKSEQQQGKVLIIQGKSGSGKSIFCRHLEETLWNNYKNDSKQPVPVYISFPKVYNLKNEKDIILQALQGKNISKESMDAIREKVSFVFIMDGFDEIFDKYSQSDNNNKYFCDRFHLNQWNAKVIVTCRSKALSDEDIETTLIGVNQSQDRITSMVYLWPFTKQQIHNYIEKFATMKSKNKNNNDWTSKTYEEALNNYSNLQKMIEEPFLLQLILTVLPSLVKQYGAGSRISKAQVYEVFNDQWIDIHSQNIISKLAELRIQMNIGKIKTTLRQYCLNLGFDMFYQGSQVAVELESQYENNDSEIWSKFDPEMEHDNKSTFWKKYFGSNVAKNVSKINDTRISVTKAPDMWEKYFNGDSVAKYVLRRVSDNKYQFLHKSCQEYYAAQKIIFDIISWKPSVVD</sequence>
<dbReference type="SUPFAM" id="SSF52540">
    <property type="entry name" value="P-loop containing nucleoside triphosphate hydrolases"/>
    <property type="match status" value="1"/>
</dbReference>
<organism evidence="2 3">
    <name type="scientific">Reticulomyxa filosa</name>
    <dbReference type="NCBI Taxonomy" id="46433"/>
    <lineage>
        <taxon>Eukaryota</taxon>
        <taxon>Sar</taxon>
        <taxon>Rhizaria</taxon>
        <taxon>Retaria</taxon>
        <taxon>Foraminifera</taxon>
        <taxon>Monothalamids</taxon>
        <taxon>Reticulomyxidae</taxon>
        <taxon>Reticulomyxa</taxon>
    </lineage>
</organism>
<name>X6MLN3_RETFI</name>
<proteinExistence type="predicted"/>
<accession>X6MLN3</accession>
<dbReference type="InterPro" id="IPR007111">
    <property type="entry name" value="NACHT_NTPase"/>
</dbReference>
<dbReference type="Pfam" id="PF05729">
    <property type="entry name" value="NACHT"/>
    <property type="match status" value="1"/>
</dbReference>
<evidence type="ECO:0000313" key="2">
    <source>
        <dbReference type="EMBL" id="ETO14888.1"/>
    </source>
</evidence>
<feature type="domain" description="NACHT" evidence="1">
    <location>
        <begin position="568"/>
        <end position="730"/>
    </location>
</feature>
<protein>
    <recommendedName>
        <fullName evidence="1">NACHT domain-containing protein</fullName>
    </recommendedName>
</protein>
<dbReference type="EMBL" id="ASPP01019680">
    <property type="protein sequence ID" value="ETO14888.1"/>
    <property type="molecule type" value="Genomic_DNA"/>
</dbReference>
<keyword evidence="3" id="KW-1185">Reference proteome</keyword>
<dbReference type="InterPro" id="IPR027417">
    <property type="entry name" value="P-loop_NTPase"/>
</dbReference>